<evidence type="ECO:0000313" key="1">
    <source>
        <dbReference type="EMBL" id="RAV19338.1"/>
    </source>
</evidence>
<evidence type="ECO:0000313" key="2">
    <source>
        <dbReference type="Proteomes" id="UP000250369"/>
    </source>
</evidence>
<name>A0A329MIE1_9BACL</name>
<protein>
    <submittedName>
        <fullName evidence="1">Uncharacterized protein</fullName>
    </submittedName>
</protein>
<dbReference type="EMBL" id="QMFB01000012">
    <property type="protein sequence ID" value="RAV19338.1"/>
    <property type="molecule type" value="Genomic_DNA"/>
</dbReference>
<keyword evidence="2" id="KW-1185">Reference proteome</keyword>
<dbReference type="RefSeq" id="WP_146762341.1">
    <property type="nucleotide sequence ID" value="NZ_QMFB01000012.1"/>
</dbReference>
<dbReference type="Proteomes" id="UP000250369">
    <property type="component" value="Unassembled WGS sequence"/>
</dbReference>
<comment type="caution">
    <text evidence="1">The sequence shown here is derived from an EMBL/GenBank/DDBJ whole genome shotgun (WGS) entry which is preliminary data.</text>
</comment>
<organism evidence="1 2">
    <name type="scientific">Paenibacillus contaminans</name>
    <dbReference type="NCBI Taxonomy" id="450362"/>
    <lineage>
        <taxon>Bacteria</taxon>
        <taxon>Bacillati</taxon>
        <taxon>Bacillota</taxon>
        <taxon>Bacilli</taxon>
        <taxon>Bacillales</taxon>
        <taxon>Paenibacillaceae</taxon>
        <taxon>Paenibacillus</taxon>
    </lineage>
</organism>
<gene>
    <name evidence="1" type="ORF">DQG23_20280</name>
</gene>
<accession>A0A329MIE1</accession>
<dbReference type="AlphaFoldDB" id="A0A329MIE1"/>
<proteinExistence type="predicted"/>
<sequence length="85" mass="9777">MNNKPFLAIHKTSFKSLFKNRPAAGLFDAACKGINGCAVFSEVRVYREIEQSAEMYFQEILRKPLVRFQLSVIRTRVVEAVLDLR</sequence>
<reference evidence="1 2" key="1">
    <citation type="journal article" date="2009" name="Int. J. Syst. Evol. Microbiol.">
        <title>Paenibacillus contaminans sp. nov., isolated from a contaminated laboratory plate.</title>
        <authorList>
            <person name="Chou J.H."/>
            <person name="Lee J.H."/>
            <person name="Lin M.C."/>
            <person name="Chang P.S."/>
            <person name="Arun A.B."/>
            <person name="Young C.C."/>
            <person name="Chen W.M."/>
        </authorList>
    </citation>
    <scope>NUCLEOTIDE SEQUENCE [LARGE SCALE GENOMIC DNA]</scope>
    <source>
        <strain evidence="1 2">CKOBP-6</strain>
    </source>
</reference>